<proteinExistence type="predicted"/>
<accession>A0A382JLL7</accession>
<evidence type="ECO:0000313" key="1">
    <source>
        <dbReference type="EMBL" id="SVC11521.1"/>
    </source>
</evidence>
<protein>
    <submittedName>
        <fullName evidence="1">Uncharacterized protein</fullName>
    </submittedName>
</protein>
<feature type="non-terminal residue" evidence="1">
    <location>
        <position position="1"/>
    </location>
</feature>
<organism evidence="1">
    <name type="scientific">marine metagenome</name>
    <dbReference type="NCBI Taxonomy" id="408172"/>
    <lineage>
        <taxon>unclassified sequences</taxon>
        <taxon>metagenomes</taxon>
        <taxon>ecological metagenomes</taxon>
    </lineage>
</organism>
<dbReference type="EMBL" id="UINC01074387">
    <property type="protein sequence ID" value="SVC11521.1"/>
    <property type="molecule type" value="Genomic_DNA"/>
</dbReference>
<gene>
    <name evidence="1" type="ORF">METZ01_LOCUS264375</name>
</gene>
<name>A0A382JLL7_9ZZZZ</name>
<reference evidence="1" key="1">
    <citation type="submission" date="2018-05" db="EMBL/GenBank/DDBJ databases">
        <authorList>
            <person name="Lanie J.A."/>
            <person name="Ng W.-L."/>
            <person name="Kazmierczak K.M."/>
            <person name="Andrzejewski T.M."/>
            <person name="Davidsen T.M."/>
            <person name="Wayne K.J."/>
            <person name="Tettelin H."/>
            <person name="Glass J.I."/>
            <person name="Rusch D."/>
            <person name="Podicherti R."/>
            <person name="Tsui H.-C.T."/>
            <person name="Winkler M.E."/>
        </authorList>
    </citation>
    <scope>NUCLEOTIDE SEQUENCE</scope>
</reference>
<dbReference type="AlphaFoldDB" id="A0A382JLL7"/>
<sequence>VQVASSTDCKSAGYTCAGSTPALPTKKNAELS</sequence>